<dbReference type="Gene3D" id="3.30.950.10">
    <property type="entry name" value="Methyltransferase, Cobalt-precorrin-4 Transmethylase, Domain 2"/>
    <property type="match status" value="1"/>
</dbReference>
<sequence length="275" mass="27363">MTAEKDTAGATAGTTGGKDSAGATVARDCAGRVVLVGGGPGDPGLMTVAGLDAVRTADVVVTDRLGPVSILDELDPGIEVIDVGKVPFGPATPQEEINRILVEHARRGRTVVRLKGGDSFLFGRGAEEHLACTAAGVPVTVIPGVTSALSVPALAGVPATHRGLSQGVSVISGHVPPDSPHSTLDYGALARSGTTLVLLMAVTTLPAITAELLAEGMPGDTPAVLVENGSTPAERVLHGTLATIARQAAEAQVAPPAITVIGAVAGLAGQMMAHA</sequence>
<dbReference type="InterPro" id="IPR014777">
    <property type="entry name" value="4pyrrole_Mease_sub1"/>
</dbReference>
<comment type="caution">
    <text evidence="8">The sequence shown here is derived from an EMBL/GenBank/DDBJ whole genome shotgun (WGS) entry which is preliminary data.</text>
</comment>
<keyword evidence="4" id="KW-0949">S-adenosyl-L-methionine</keyword>
<accession>A0AAE4QXH3</accession>
<evidence type="ECO:0000256" key="1">
    <source>
        <dbReference type="ARBA" id="ARBA00012162"/>
    </source>
</evidence>
<keyword evidence="5" id="KW-0627">Porphyrin biosynthesis</keyword>
<evidence type="ECO:0000256" key="5">
    <source>
        <dbReference type="ARBA" id="ARBA00023244"/>
    </source>
</evidence>
<dbReference type="SUPFAM" id="SSF53790">
    <property type="entry name" value="Tetrapyrrole methylase"/>
    <property type="match status" value="1"/>
</dbReference>
<dbReference type="Gene3D" id="3.40.1010.10">
    <property type="entry name" value="Cobalt-precorrin-4 Transmethylase, Domain 1"/>
    <property type="match status" value="1"/>
</dbReference>
<dbReference type="InterPro" id="IPR050161">
    <property type="entry name" value="Siro_Cobalamin_biosynth"/>
</dbReference>
<dbReference type="GO" id="GO:0032259">
    <property type="term" value="P:methylation"/>
    <property type="evidence" value="ECO:0007669"/>
    <property type="project" value="UniProtKB-KW"/>
</dbReference>
<evidence type="ECO:0000313" key="9">
    <source>
        <dbReference type="Proteomes" id="UP001185873"/>
    </source>
</evidence>
<name>A0AAE4QXH3_9ACTN</name>
<evidence type="ECO:0000256" key="2">
    <source>
        <dbReference type="ARBA" id="ARBA00022603"/>
    </source>
</evidence>
<dbReference type="FunFam" id="3.30.950.10:FF:000001">
    <property type="entry name" value="Siroheme synthase"/>
    <property type="match status" value="1"/>
</dbReference>
<dbReference type="AlphaFoldDB" id="A0AAE4QXH3"/>
<keyword evidence="3 8" id="KW-0808">Transferase</keyword>
<protein>
    <recommendedName>
        <fullName evidence="1">uroporphyrinogen-III C-methyltransferase</fullName>
        <ecNumber evidence="1">2.1.1.107</ecNumber>
    </recommendedName>
</protein>
<evidence type="ECO:0000256" key="6">
    <source>
        <dbReference type="SAM" id="MobiDB-lite"/>
    </source>
</evidence>
<dbReference type="InterPro" id="IPR006366">
    <property type="entry name" value="CobA/CysG_C"/>
</dbReference>
<dbReference type="Proteomes" id="UP001185873">
    <property type="component" value="Unassembled WGS sequence"/>
</dbReference>
<dbReference type="EMBL" id="JAWLKJ010000003">
    <property type="protein sequence ID" value="MDV6300154.1"/>
    <property type="molecule type" value="Genomic_DNA"/>
</dbReference>
<dbReference type="PANTHER" id="PTHR45790">
    <property type="entry name" value="SIROHEME SYNTHASE-RELATED"/>
    <property type="match status" value="1"/>
</dbReference>
<feature type="region of interest" description="Disordered" evidence="6">
    <location>
        <begin position="1"/>
        <end position="22"/>
    </location>
</feature>
<dbReference type="InterPro" id="IPR014776">
    <property type="entry name" value="4pyrrole_Mease_sub2"/>
</dbReference>
<gene>
    <name evidence="8" type="primary">cobA</name>
    <name evidence="8" type="ORF">R3P82_13680</name>
</gene>
<dbReference type="Pfam" id="PF00590">
    <property type="entry name" value="TP_methylase"/>
    <property type="match status" value="1"/>
</dbReference>
<dbReference type="NCBIfam" id="NF004790">
    <property type="entry name" value="PRK06136.1"/>
    <property type="match status" value="1"/>
</dbReference>
<evidence type="ECO:0000256" key="3">
    <source>
        <dbReference type="ARBA" id="ARBA00022679"/>
    </source>
</evidence>
<feature type="domain" description="Tetrapyrrole methylase" evidence="7">
    <location>
        <begin position="32"/>
        <end position="244"/>
    </location>
</feature>
<dbReference type="FunFam" id="3.40.1010.10:FF:000001">
    <property type="entry name" value="Siroheme synthase"/>
    <property type="match status" value="1"/>
</dbReference>
<organism evidence="8 9">
    <name type="scientific">Dietzia maris</name>
    <dbReference type="NCBI Taxonomy" id="37915"/>
    <lineage>
        <taxon>Bacteria</taxon>
        <taxon>Bacillati</taxon>
        <taxon>Actinomycetota</taxon>
        <taxon>Actinomycetes</taxon>
        <taxon>Mycobacteriales</taxon>
        <taxon>Dietziaceae</taxon>
        <taxon>Dietzia</taxon>
    </lineage>
</organism>
<evidence type="ECO:0000259" key="7">
    <source>
        <dbReference type="Pfam" id="PF00590"/>
    </source>
</evidence>
<dbReference type="GO" id="GO:0004851">
    <property type="term" value="F:uroporphyrin-III C-methyltransferase activity"/>
    <property type="evidence" value="ECO:0007669"/>
    <property type="project" value="UniProtKB-EC"/>
</dbReference>
<dbReference type="EC" id="2.1.1.107" evidence="1"/>
<dbReference type="RefSeq" id="WP_317470714.1">
    <property type="nucleotide sequence ID" value="NZ_JAWLKJ010000003.1"/>
</dbReference>
<proteinExistence type="predicted"/>
<dbReference type="CDD" id="cd11642">
    <property type="entry name" value="SUMT"/>
    <property type="match status" value="1"/>
</dbReference>
<evidence type="ECO:0000256" key="4">
    <source>
        <dbReference type="ARBA" id="ARBA00022691"/>
    </source>
</evidence>
<dbReference type="NCBIfam" id="TIGR01469">
    <property type="entry name" value="cobA_cysG_Cterm"/>
    <property type="match status" value="1"/>
</dbReference>
<dbReference type="InterPro" id="IPR035996">
    <property type="entry name" value="4pyrrol_Methylase_sf"/>
</dbReference>
<feature type="compositionally biased region" description="Low complexity" evidence="6">
    <location>
        <begin position="8"/>
        <end position="22"/>
    </location>
</feature>
<dbReference type="PANTHER" id="PTHR45790:SF3">
    <property type="entry name" value="S-ADENOSYL-L-METHIONINE-DEPENDENT UROPORPHYRINOGEN III METHYLTRANSFERASE, CHLOROPLASTIC"/>
    <property type="match status" value="1"/>
</dbReference>
<reference evidence="8" key="1">
    <citation type="submission" date="2023-10" db="EMBL/GenBank/DDBJ databases">
        <title>Development of a sustainable strategy for remediation of hydrocarbon-contaminated territories based on the waste exchange concept.</title>
        <authorList>
            <person name="Krivoruchko A."/>
        </authorList>
    </citation>
    <scope>NUCLEOTIDE SEQUENCE</scope>
    <source>
        <strain evidence="8">IEGM 1175</strain>
    </source>
</reference>
<keyword evidence="2 8" id="KW-0489">Methyltransferase</keyword>
<dbReference type="InterPro" id="IPR000878">
    <property type="entry name" value="4pyrrol_Mease"/>
</dbReference>
<evidence type="ECO:0000313" key="8">
    <source>
        <dbReference type="EMBL" id="MDV6300154.1"/>
    </source>
</evidence>
<dbReference type="GO" id="GO:0019354">
    <property type="term" value="P:siroheme biosynthetic process"/>
    <property type="evidence" value="ECO:0007669"/>
    <property type="project" value="InterPro"/>
</dbReference>